<dbReference type="Pfam" id="PF17900">
    <property type="entry name" value="Peptidase_M1_N"/>
    <property type="match status" value="1"/>
</dbReference>
<dbReference type="GO" id="GO:0042277">
    <property type="term" value="F:peptide binding"/>
    <property type="evidence" value="ECO:0007669"/>
    <property type="project" value="TreeGrafter"/>
</dbReference>
<feature type="domain" description="Aminopeptidase N-like N-terminal" evidence="1">
    <location>
        <begin position="2"/>
        <end position="98"/>
    </location>
</feature>
<dbReference type="AlphaFoldDB" id="A0A819RWW7"/>
<proteinExistence type="predicted"/>
<dbReference type="GO" id="GO:0005615">
    <property type="term" value="C:extracellular space"/>
    <property type="evidence" value="ECO:0007669"/>
    <property type="project" value="TreeGrafter"/>
</dbReference>
<dbReference type="SUPFAM" id="SSF63737">
    <property type="entry name" value="Leukotriene A4 hydrolase N-terminal domain"/>
    <property type="match status" value="1"/>
</dbReference>
<dbReference type="InterPro" id="IPR042097">
    <property type="entry name" value="Aminopeptidase_N-like_N_sf"/>
</dbReference>
<gene>
    <name evidence="2" type="ORF">JBS370_LOCUS28849</name>
</gene>
<feature type="non-terminal residue" evidence="2">
    <location>
        <position position="1"/>
    </location>
</feature>
<comment type="caution">
    <text evidence="2">The sequence shown here is derived from an EMBL/GenBank/DDBJ whole genome shotgun (WGS) entry which is preliminary data.</text>
</comment>
<evidence type="ECO:0000313" key="3">
    <source>
        <dbReference type="Proteomes" id="UP000663836"/>
    </source>
</evidence>
<dbReference type="InterPro" id="IPR050344">
    <property type="entry name" value="Peptidase_M1_aminopeptidases"/>
</dbReference>
<dbReference type="GO" id="GO:0016020">
    <property type="term" value="C:membrane"/>
    <property type="evidence" value="ECO:0007669"/>
    <property type="project" value="TreeGrafter"/>
</dbReference>
<reference evidence="2" key="1">
    <citation type="submission" date="2021-02" db="EMBL/GenBank/DDBJ databases">
        <authorList>
            <person name="Nowell W R."/>
        </authorList>
    </citation>
    <scope>NUCLEOTIDE SEQUENCE</scope>
</reference>
<dbReference type="Gene3D" id="2.60.40.1730">
    <property type="entry name" value="tricorn interacting facor f3 domain"/>
    <property type="match status" value="1"/>
</dbReference>
<accession>A0A819RWW7</accession>
<organism evidence="2 3">
    <name type="scientific">Rotaria sordida</name>
    <dbReference type="NCBI Taxonomy" id="392033"/>
    <lineage>
        <taxon>Eukaryota</taxon>
        <taxon>Metazoa</taxon>
        <taxon>Spiralia</taxon>
        <taxon>Gnathifera</taxon>
        <taxon>Rotifera</taxon>
        <taxon>Eurotatoria</taxon>
        <taxon>Bdelloidea</taxon>
        <taxon>Philodinida</taxon>
        <taxon>Philodinidae</taxon>
        <taxon>Rotaria</taxon>
    </lineage>
</organism>
<evidence type="ECO:0000259" key="1">
    <source>
        <dbReference type="Pfam" id="PF17900"/>
    </source>
</evidence>
<dbReference type="GO" id="GO:0006508">
    <property type="term" value="P:proteolysis"/>
    <property type="evidence" value="ECO:0007669"/>
    <property type="project" value="TreeGrafter"/>
</dbReference>
<protein>
    <recommendedName>
        <fullName evidence="1">Aminopeptidase N-like N-terminal domain-containing protein</fullName>
    </recommendedName>
</protein>
<sequence length="128" mass="14313">PTSSIVLYAAELEVGDAKVKSTSNDEQIGKIDYYKEDERITVNFDKILETGDYELALKFVGKINDCMHGFYRTKHTTPSGNEVHYGASTQFEPTDCRRGCEVWAGISQNETRRVGNTLIGQANCRGKN</sequence>
<dbReference type="Proteomes" id="UP000663836">
    <property type="component" value="Unassembled WGS sequence"/>
</dbReference>
<name>A0A819RWW7_9BILA</name>
<evidence type="ECO:0000313" key="2">
    <source>
        <dbReference type="EMBL" id="CAF4047367.1"/>
    </source>
</evidence>
<dbReference type="GO" id="GO:0070006">
    <property type="term" value="F:metalloaminopeptidase activity"/>
    <property type="evidence" value="ECO:0007669"/>
    <property type="project" value="TreeGrafter"/>
</dbReference>
<dbReference type="GO" id="GO:0043171">
    <property type="term" value="P:peptide catabolic process"/>
    <property type="evidence" value="ECO:0007669"/>
    <property type="project" value="TreeGrafter"/>
</dbReference>
<dbReference type="GO" id="GO:0005737">
    <property type="term" value="C:cytoplasm"/>
    <property type="evidence" value="ECO:0007669"/>
    <property type="project" value="TreeGrafter"/>
</dbReference>
<dbReference type="PANTHER" id="PTHR11533:SF174">
    <property type="entry name" value="PUROMYCIN-SENSITIVE AMINOPEPTIDASE-RELATED"/>
    <property type="match status" value="1"/>
</dbReference>
<dbReference type="InterPro" id="IPR045357">
    <property type="entry name" value="Aminopeptidase_N-like_N"/>
</dbReference>
<dbReference type="PANTHER" id="PTHR11533">
    <property type="entry name" value="PROTEASE M1 ZINC METALLOPROTEASE"/>
    <property type="match status" value="1"/>
</dbReference>
<dbReference type="GO" id="GO:0008270">
    <property type="term" value="F:zinc ion binding"/>
    <property type="evidence" value="ECO:0007669"/>
    <property type="project" value="TreeGrafter"/>
</dbReference>
<dbReference type="EMBL" id="CAJOBD010005959">
    <property type="protein sequence ID" value="CAF4047367.1"/>
    <property type="molecule type" value="Genomic_DNA"/>
</dbReference>